<proteinExistence type="predicted"/>
<dbReference type="STRING" id="406818.XBJ1_1655"/>
<organism evidence="1 2">
    <name type="scientific">Xenorhabdus bovienii (strain SS-2004)</name>
    <name type="common">Xenorhabdus nematophila subsp. bovienii</name>
    <dbReference type="NCBI Taxonomy" id="406818"/>
    <lineage>
        <taxon>Bacteria</taxon>
        <taxon>Pseudomonadati</taxon>
        <taxon>Pseudomonadota</taxon>
        <taxon>Gammaproteobacteria</taxon>
        <taxon>Enterobacterales</taxon>
        <taxon>Morganellaceae</taxon>
        <taxon>Xenorhabdus</taxon>
    </lineage>
</organism>
<gene>
    <name evidence="1" type="ordered locus">XBJ1_1655</name>
</gene>
<dbReference type="HOGENOM" id="CLU_2703970_0_0_6"/>
<accession>D3V0U9</accession>
<evidence type="ECO:0000313" key="1">
    <source>
        <dbReference type="EMBL" id="CBJ80781.1"/>
    </source>
</evidence>
<dbReference type="InterPro" id="IPR029062">
    <property type="entry name" value="Class_I_gatase-like"/>
</dbReference>
<evidence type="ECO:0000313" key="2">
    <source>
        <dbReference type="Proteomes" id="UP000002045"/>
    </source>
</evidence>
<sequence>MNASALICLAHGSEETEAVTTIDLLVRAEIDVTESGTATDGTLILTYSRSVKIVADTPKGSICCTASIATWCQ</sequence>
<name>D3V0U9_XENBS</name>
<evidence type="ECO:0008006" key="3">
    <source>
        <dbReference type="Google" id="ProtNLM"/>
    </source>
</evidence>
<reference evidence="1" key="1">
    <citation type="journal article" date="2011" name="PLoS ONE">
        <title>The entomopathogenic bacterial endosymbionts xenorhabdus and photorhabdus: convergent lifestyles from divergent genomes.</title>
        <authorList>
            <person name="Chaston J.M."/>
            <person name="Suen G."/>
            <person name="Tucker S.L."/>
            <person name="Andersen A.W."/>
            <person name="Bhasin A."/>
            <person name="Bode E."/>
            <person name="Bode H.B."/>
            <person name="Brachmann A.O."/>
            <person name="Cowles C.E."/>
            <person name="Cowles K.N."/>
            <person name="Darby C."/>
            <person name="de Leon L."/>
            <person name="Drace K."/>
            <person name="Du Z."/>
            <person name="Givaudan A."/>
            <person name="Herbert Tran E.E."/>
            <person name="Jewell K.A."/>
            <person name="Knack J.J."/>
            <person name="Krasomil-Osterfeld K.C."/>
            <person name="Kukor R."/>
            <person name="Lanois A."/>
            <person name="Latreille P."/>
            <person name="Leimgruber N.K."/>
            <person name="Lipke C.M."/>
            <person name="Liu R."/>
            <person name="Lu X."/>
            <person name="Martens E.C."/>
            <person name="Marri P.R."/>
            <person name="Medigue C."/>
            <person name="Menard M.L."/>
            <person name="Miller N.M."/>
            <person name="Morales-Soto N."/>
            <person name="Norton S."/>
            <person name="Ogier J.C."/>
            <person name="Orchard S.S."/>
            <person name="Park D."/>
            <person name="Park Y."/>
            <person name="Qurollo B.A."/>
            <person name="Sugar D.R."/>
            <person name="Richards G.R."/>
            <person name="Rouy Z."/>
            <person name="Slominski B."/>
            <person name="Slominski K."/>
            <person name="Snyder H."/>
            <person name="Tjaden B.C."/>
            <person name="van der Hoeven R."/>
            <person name="Welch R.D."/>
            <person name="Wheeler C."/>
            <person name="Xiang B."/>
            <person name="Barbazuk B."/>
            <person name="Gaudriault S."/>
            <person name="Goodner B."/>
            <person name="Slater S.C."/>
            <person name="Forst S."/>
            <person name="Goldman B.S."/>
            <person name="Goodrich-Blair H."/>
        </authorList>
    </citation>
    <scope>NUCLEOTIDE SEQUENCE [LARGE SCALE GENOMIC DNA]</scope>
    <source>
        <strain evidence="1">SS-2004</strain>
    </source>
</reference>
<dbReference type="EMBL" id="FN667741">
    <property type="protein sequence ID" value="CBJ80781.1"/>
    <property type="molecule type" value="Genomic_DNA"/>
</dbReference>
<dbReference type="Proteomes" id="UP000002045">
    <property type="component" value="Chromosome"/>
</dbReference>
<dbReference type="eggNOG" id="COG0693">
    <property type="taxonomic scope" value="Bacteria"/>
</dbReference>
<dbReference type="KEGG" id="xbo:XBJ1_1655"/>
<dbReference type="AlphaFoldDB" id="D3V0U9"/>
<dbReference type="Gene3D" id="3.40.50.880">
    <property type="match status" value="1"/>
</dbReference>
<protein>
    <recommendedName>
        <fullName evidence="3">DJ-1/PfpI domain-containing protein</fullName>
    </recommendedName>
</protein>